<sequence>MRLHALLAALLLVPLGGQSHATDDATTVYDFSQAHDFDGYGAHVWISNQNTVQREQAIDELRYRHVRAAGPRPPIPDSELSGTGHTVAELLDLFETYHQLPASAIDGLVQDISGTTLHQIVWSMPKPWMTLQNGCATCWEANTAHLADYVNLIVAEVLYARQYGMNATYVELTNEPDGNWNTYWEPEDYADLVEQTRAALDAHGLQSVGIEGPGTGTQRNAVAYLEALVAERAVGSLDAISVHDYDTSYTDDCDERPCLEPPIGLSDEFQAAWDELGLTLPIHVTEYTNRDRTKWNAAPYDCSDGAGAGRVNGVCALNTPVYGLWLATEGLKLAADGATAAIQWELQDGPWGTTNWGLINVSGGFRPAYRAFKPFLLQLSGDMTAVTGSPSSQQTVTAAFDVGSDVVVVVSNLTTSAVTLTPSFAGLSQDTSAIERQLVYRVSTGNTAEESVTDPATHTITVPGQSLVAVRFGPST</sequence>
<dbReference type="PANTHER" id="PTHR12631:SF10">
    <property type="entry name" value="BETA-XYLOSIDASE-LIKE PROTEIN-RELATED"/>
    <property type="match status" value="1"/>
</dbReference>
<dbReference type="InterPro" id="IPR051923">
    <property type="entry name" value="Glycosyl_Hydrolase_39"/>
</dbReference>
<reference evidence="2 3" key="1">
    <citation type="submission" date="2020-08" db="EMBL/GenBank/DDBJ databases">
        <title>Sequencing the genomes of 1000 actinobacteria strains.</title>
        <authorList>
            <person name="Klenk H.-P."/>
        </authorList>
    </citation>
    <scope>NUCLEOTIDE SEQUENCE [LARGE SCALE GENOMIC DNA]</scope>
    <source>
        <strain evidence="2 3">DSM 102122</strain>
    </source>
</reference>
<protein>
    <recommendedName>
        <fullName evidence="4">Beta-glucuronidase C-terminal domain-containing protein</fullName>
    </recommendedName>
</protein>
<feature type="signal peptide" evidence="1">
    <location>
        <begin position="1"/>
        <end position="21"/>
    </location>
</feature>
<organism evidence="2 3">
    <name type="scientific">Jiangella mangrovi</name>
    <dbReference type="NCBI Taxonomy" id="1524084"/>
    <lineage>
        <taxon>Bacteria</taxon>
        <taxon>Bacillati</taxon>
        <taxon>Actinomycetota</taxon>
        <taxon>Actinomycetes</taxon>
        <taxon>Jiangellales</taxon>
        <taxon>Jiangellaceae</taxon>
        <taxon>Jiangella</taxon>
    </lineage>
</organism>
<dbReference type="InterPro" id="IPR017853">
    <property type="entry name" value="GH"/>
</dbReference>
<dbReference type="EMBL" id="JACHMM010000001">
    <property type="protein sequence ID" value="MBB5791119.1"/>
    <property type="molecule type" value="Genomic_DNA"/>
</dbReference>
<feature type="chain" id="PRO_5030877948" description="Beta-glucuronidase C-terminal domain-containing protein" evidence="1">
    <location>
        <begin position="22"/>
        <end position="476"/>
    </location>
</feature>
<comment type="caution">
    <text evidence="2">The sequence shown here is derived from an EMBL/GenBank/DDBJ whole genome shotgun (WGS) entry which is preliminary data.</text>
</comment>
<dbReference type="SUPFAM" id="SSF51445">
    <property type="entry name" value="(Trans)glycosidases"/>
    <property type="match status" value="1"/>
</dbReference>
<dbReference type="GO" id="GO:0004553">
    <property type="term" value="F:hydrolase activity, hydrolyzing O-glycosyl compounds"/>
    <property type="evidence" value="ECO:0007669"/>
    <property type="project" value="TreeGrafter"/>
</dbReference>
<dbReference type="Proteomes" id="UP000542813">
    <property type="component" value="Unassembled WGS sequence"/>
</dbReference>
<dbReference type="RefSeq" id="WP_184827631.1">
    <property type="nucleotide sequence ID" value="NZ_JACHMM010000001.1"/>
</dbReference>
<dbReference type="Gene3D" id="3.20.20.80">
    <property type="entry name" value="Glycosidases"/>
    <property type="match status" value="1"/>
</dbReference>
<evidence type="ECO:0000313" key="3">
    <source>
        <dbReference type="Proteomes" id="UP000542813"/>
    </source>
</evidence>
<name>A0A7W9GW24_9ACTN</name>
<accession>A0A7W9GW24</accession>
<gene>
    <name evidence="2" type="ORF">HD601_005694</name>
</gene>
<evidence type="ECO:0000313" key="2">
    <source>
        <dbReference type="EMBL" id="MBB5791119.1"/>
    </source>
</evidence>
<keyword evidence="3" id="KW-1185">Reference proteome</keyword>
<keyword evidence="1" id="KW-0732">Signal</keyword>
<evidence type="ECO:0008006" key="4">
    <source>
        <dbReference type="Google" id="ProtNLM"/>
    </source>
</evidence>
<dbReference type="PANTHER" id="PTHR12631">
    <property type="entry name" value="ALPHA-L-IDURONIDASE"/>
    <property type="match status" value="1"/>
</dbReference>
<evidence type="ECO:0000256" key="1">
    <source>
        <dbReference type="SAM" id="SignalP"/>
    </source>
</evidence>
<proteinExistence type="predicted"/>
<dbReference type="AlphaFoldDB" id="A0A7W9GW24"/>